<proteinExistence type="predicted"/>
<name>A0A7N0V034_KALFE</name>
<evidence type="ECO:0000313" key="1">
    <source>
        <dbReference type="EnsemblPlants" id="Kaladp0092s0176.1.v1.1.CDS.1"/>
    </source>
</evidence>
<dbReference type="AlphaFoldDB" id="A0A7N0V034"/>
<reference evidence="1" key="1">
    <citation type="submission" date="2021-01" db="UniProtKB">
        <authorList>
            <consortium name="EnsemblPlants"/>
        </authorList>
    </citation>
    <scope>IDENTIFICATION</scope>
</reference>
<sequence length="71" mass="8180">MIMVVLLCISGILPMLFRFIHFPLLVLKISILDTQRCRSVMLFKGSNINCSIHMVLLWNILISNMESFVLV</sequence>
<organism evidence="1 2">
    <name type="scientific">Kalanchoe fedtschenkoi</name>
    <name type="common">Lavender scallops</name>
    <name type="synonym">South American air plant</name>
    <dbReference type="NCBI Taxonomy" id="63787"/>
    <lineage>
        <taxon>Eukaryota</taxon>
        <taxon>Viridiplantae</taxon>
        <taxon>Streptophyta</taxon>
        <taxon>Embryophyta</taxon>
        <taxon>Tracheophyta</taxon>
        <taxon>Spermatophyta</taxon>
        <taxon>Magnoliopsida</taxon>
        <taxon>eudicotyledons</taxon>
        <taxon>Gunneridae</taxon>
        <taxon>Pentapetalae</taxon>
        <taxon>Saxifragales</taxon>
        <taxon>Crassulaceae</taxon>
        <taxon>Kalanchoe</taxon>
    </lineage>
</organism>
<evidence type="ECO:0000313" key="2">
    <source>
        <dbReference type="Proteomes" id="UP000594263"/>
    </source>
</evidence>
<dbReference type="Proteomes" id="UP000594263">
    <property type="component" value="Unplaced"/>
</dbReference>
<accession>A0A7N0V034</accession>
<dbReference type="Gramene" id="Kaladp0092s0176.1.v1.1">
    <property type="protein sequence ID" value="Kaladp0092s0176.1.v1.1.CDS.1"/>
    <property type="gene ID" value="Kaladp0092s0176.v1.1"/>
</dbReference>
<keyword evidence="2" id="KW-1185">Reference proteome</keyword>
<dbReference type="EnsemblPlants" id="Kaladp0092s0176.1.v1.1">
    <property type="protein sequence ID" value="Kaladp0092s0176.1.v1.1.CDS.1"/>
    <property type="gene ID" value="Kaladp0092s0176.v1.1"/>
</dbReference>
<protein>
    <submittedName>
        <fullName evidence="1">Uncharacterized protein</fullName>
    </submittedName>
</protein>